<dbReference type="Gene3D" id="3.40.630.30">
    <property type="match status" value="1"/>
</dbReference>
<accession>A0ABX8H1B7</accession>
<gene>
    <name evidence="2" type="ORF">KM029_22740</name>
</gene>
<keyword evidence="3" id="KW-1185">Reference proteome</keyword>
<sequence>MKLVLEKKDRIRMFEEGNKLPYDLLLLADETIDAIDQYIHDSEIYIYERGDETLGVYAYQMFDEESIEIKNIAVSKNNQDEGIGQKMLLDAVEKAKKRGFKYLLIGTSNAAFRQLYIYQKIGFEFYEIKKNYFTEKYKEPIIENGIKLNHQLVLRKKLF</sequence>
<dbReference type="InterPro" id="IPR000182">
    <property type="entry name" value="GNAT_dom"/>
</dbReference>
<dbReference type="Proteomes" id="UP000682802">
    <property type="component" value="Chromosome 2"/>
</dbReference>
<dbReference type="InterPro" id="IPR016181">
    <property type="entry name" value="Acyl_CoA_acyltransferase"/>
</dbReference>
<reference evidence="2 3" key="1">
    <citation type="submission" date="2021-05" db="EMBL/GenBank/DDBJ databases">
        <title>Comparative genomic studies on the polysaccharide-degrading batcterial strains of the Flammeovirga genus.</title>
        <authorList>
            <person name="Zewei F."/>
            <person name="Zheng Z."/>
            <person name="Yu L."/>
            <person name="Ruyue G."/>
            <person name="Yanhong M."/>
            <person name="Yuanyuan C."/>
            <person name="Jingyan G."/>
            <person name="Wenjun H."/>
        </authorList>
    </citation>
    <scope>NUCLEOTIDE SEQUENCE [LARGE SCALE GENOMIC DNA]</scope>
    <source>
        <strain evidence="2 3">YS10</strain>
    </source>
</reference>
<dbReference type="EMBL" id="CP076129">
    <property type="protein sequence ID" value="QWG09428.1"/>
    <property type="molecule type" value="Genomic_DNA"/>
</dbReference>
<organism evidence="2 3">
    <name type="scientific">Flammeovirga kamogawensis</name>
    <dbReference type="NCBI Taxonomy" id="373891"/>
    <lineage>
        <taxon>Bacteria</taxon>
        <taxon>Pseudomonadati</taxon>
        <taxon>Bacteroidota</taxon>
        <taxon>Cytophagia</taxon>
        <taxon>Cytophagales</taxon>
        <taxon>Flammeovirgaceae</taxon>
        <taxon>Flammeovirga</taxon>
    </lineage>
</organism>
<proteinExistence type="predicted"/>
<evidence type="ECO:0000313" key="2">
    <source>
        <dbReference type="EMBL" id="QWG09428.1"/>
    </source>
</evidence>
<dbReference type="SUPFAM" id="SSF55729">
    <property type="entry name" value="Acyl-CoA N-acyltransferases (Nat)"/>
    <property type="match status" value="1"/>
</dbReference>
<name>A0ABX8H1B7_9BACT</name>
<evidence type="ECO:0000259" key="1">
    <source>
        <dbReference type="PROSITE" id="PS51186"/>
    </source>
</evidence>
<protein>
    <submittedName>
        <fullName evidence="2">GNAT family N-acetyltransferase</fullName>
    </submittedName>
</protein>
<dbReference type="CDD" id="cd04301">
    <property type="entry name" value="NAT_SF"/>
    <property type="match status" value="1"/>
</dbReference>
<dbReference type="RefSeq" id="WP_144076103.1">
    <property type="nucleotide sequence ID" value="NZ_CP076129.1"/>
</dbReference>
<dbReference type="Pfam" id="PF13508">
    <property type="entry name" value="Acetyltransf_7"/>
    <property type="match status" value="1"/>
</dbReference>
<feature type="domain" description="N-acetyltransferase" evidence="1">
    <location>
        <begin position="1"/>
        <end position="143"/>
    </location>
</feature>
<dbReference type="PROSITE" id="PS51186">
    <property type="entry name" value="GNAT"/>
    <property type="match status" value="1"/>
</dbReference>
<evidence type="ECO:0000313" key="3">
    <source>
        <dbReference type="Proteomes" id="UP000682802"/>
    </source>
</evidence>